<dbReference type="InterPro" id="IPR050238">
    <property type="entry name" value="DNA_Rep/Repair_Clamp_Loader"/>
</dbReference>
<dbReference type="AlphaFoldDB" id="A0A1G9P0J8"/>
<dbReference type="PANTHER" id="PTHR11669">
    <property type="entry name" value="REPLICATION FACTOR C / DNA POLYMERASE III GAMMA-TAU SUBUNIT"/>
    <property type="match status" value="1"/>
</dbReference>
<dbReference type="OrthoDB" id="9810148at2"/>
<evidence type="ECO:0000313" key="2">
    <source>
        <dbReference type="Proteomes" id="UP000199759"/>
    </source>
</evidence>
<proteinExistence type="predicted"/>
<dbReference type="GO" id="GO:0006261">
    <property type="term" value="P:DNA-templated DNA replication"/>
    <property type="evidence" value="ECO:0007669"/>
    <property type="project" value="TreeGrafter"/>
</dbReference>
<name>A0A1G9P0J8_9PROT</name>
<dbReference type="RefSeq" id="WP_091767126.1">
    <property type="nucleotide sequence ID" value="NZ_FNHG01000003.1"/>
</dbReference>
<dbReference type="PANTHER" id="PTHR11669:SF8">
    <property type="entry name" value="DNA POLYMERASE III SUBUNIT DELTA"/>
    <property type="match status" value="1"/>
</dbReference>
<keyword evidence="2" id="KW-1185">Reference proteome</keyword>
<protein>
    <submittedName>
        <fullName evidence="1">DNA polymerase III, delta prime subunit</fullName>
    </submittedName>
</protein>
<gene>
    <name evidence="1" type="ORF">SAMN04488568_10359</name>
</gene>
<dbReference type="Gene3D" id="3.40.50.300">
    <property type="entry name" value="P-loop containing nucleotide triphosphate hydrolases"/>
    <property type="match status" value="1"/>
</dbReference>
<dbReference type="STRING" id="144026.SAMN04488568_10359"/>
<evidence type="ECO:0000313" key="1">
    <source>
        <dbReference type="EMBL" id="SDL92131.1"/>
    </source>
</evidence>
<dbReference type="NCBIfam" id="NF005677">
    <property type="entry name" value="PRK07471.1"/>
    <property type="match status" value="1"/>
</dbReference>
<accession>A0A1G9P0J8</accession>
<sequence>MSTDPELGSDVQPGCLAPRQRYDLFGHEAAETDLATALTSGRMHHAWLITGPRGVGKASFAWRAARRILGAAATPQYGPLGASPTDPVCQLLEASACPDLLLLRRPWDDKRKRWRGEITVDEARKAPHFFEKSASANGGWRVCLVDSVDEMNNNGANALLKTLEEPPQRGVMLLVAHSPGRLPATIRSRCRTLVLRPPEIEATANWLIEQGAAKDMPAALSASRLAGGAPGRALALCASGGVELASQVRAVVARGASASDSEVRALADRVARKGSEGLRSVFYTALSNAIHDTARSQAENQQDPTPWLNAWREVSTLAGEADGLYLDPKQTALAALGYVRDAARQQPVN</sequence>
<dbReference type="EMBL" id="FNHG01000003">
    <property type="protein sequence ID" value="SDL92131.1"/>
    <property type="molecule type" value="Genomic_DNA"/>
</dbReference>
<dbReference type="Pfam" id="PF13177">
    <property type="entry name" value="DNA_pol3_delta2"/>
    <property type="match status" value="1"/>
</dbReference>
<reference evidence="1 2" key="1">
    <citation type="submission" date="2016-10" db="EMBL/GenBank/DDBJ databases">
        <authorList>
            <person name="de Groot N.N."/>
        </authorList>
    </citation>
    <scope>NUCLEOTIDE SEQUENCE [LARGE SCALE GENOMIC DNA]</scope>
    <source>
        <strain evidence="1 2">DSM 16077</strain>
    </source>
</reference>
<organism evidence="1 2">
    <name type="scientific">Maricaulis salignorans</name>
    <dbReference type="NCBI Taxonomy" id="144026"/>
    <lineage>
        <taxon>Bacteria</taxon>
        <taxon>Pseudomonadati</taxon>
        <taxon>Pseudomonadota</taxon>
        <taxon>Alphaproteobacteria</taxon>
        <taxon>Maricaulales</taxon>
        <taxon>Maricaulaceae</taxon>
        <taxon>Maricaulis</taxon>
    </lineage>
</organism>
<dbReference type="GO" id="GO:0009360">
    <property type="term" value="C:DNA polymerase III complex"/>
    <property type="evidence" value="ECO:0007669"/>
    <property type="project" value="TreeGrafter"/>
</dbReference>
<dbReference type="Proteomes" id="UP000199759">
    <property type="component" value="Unassembled WGS sequence"/>
</dbReference>
<dbReference type="InterPro" id="IPR027417">
    <property type="entry name" value="P-loop_NTPase"/>
</dbReference>
<dbReference type="SUPFAM" id="SSF52540">
    <property type="entry name" value="P-loop containing nucleoside triphosphate hydrolases"/>
    <property type="match status" value="1"/>
</dbReference>